<dbReference type="EMBL" id="CP040946">
    <property type="protein sequence ID" value="QDC44475.1"/>
    <property type="molecule type" value="Genomic_DNA"/>
</dbReference>
<dbReference type="KEGG" id="mmec:FIU01_08015"/>
<organism evidence="2 3">
    <name type="scientific">Methylophilus medardicus</name>
    <dbReference type="NCBI Taxonomy" id="2588534"/>
    <lineage>
        <taxon>Bacteria</taxon>
        <taxon>Pseudomonadati</taxon>
        <taxon>Pseudomonadota</taxon>
        <taxon>Betaproteobacteria</taxon>
        <taxon>Nitrosomonadales</taxon>
        <taxon>Methylophilaceae</taxon>
        <taxon>Methylophilus</taxon>
    </lineage>
</organism>
<keyword evidence="3" id="KW-1185">Reference proteome</keyword>
<sequence>MNSSNWRIAVSNANWSVLVRQWHAEATRDGVHDEYQGRQYSILLDRNPGSRMDVSASVNPHQMQSQSRLPAVGRPVMVRGRRPHK</sequence>
<accession>A0A5B8CU89</accession>
<protein>
    <submittedName>
        <fullName evidence="2">Uncharacterized protein</fullName>
    </submittedName>
</protein>
<evidence type="ECO:0000313" key="2">
    <source>
        <dbReference type="EMBL" id="QDC44475.1"/>
    </source>
</evidence>
<evidence type="ECO:0000313" key="3">
    <source>
        <dbReference type="Proteomes" id="UP000311008"/>
    </source>
</evidence>
<dbReference type="AlphaFoldDB" id="A0A5B8CU89"/>
<feature type="compositionally biased region" description="Polar residues" evidence="1">
    <location>
        <begin position="56"/>
        <end position="68"/>
    </location>
</feature>
<reference evidence="3" key="1">
    <citation type="journal article" date="2019" name="ISME J.">
        <title>Evolution in action: habitat transition from sediment to the pelagial leads to genome streamlining in Methylophilaceae.</title>
        <authorList>
            <person name="Salcher M."/>
            <person name="Schaefle D."/>
            <person name="Kaspar M."/>
            <person name="Neuenschwander S.M."/>
            <person name="Ghai R."/>
        </authorList>
    </citation>
    <scope>NUCLEOTIDE SEQUENCE [LARGE SCALE GENOMIC DNA]</scope>
    <source>
        <strain evidence="3">MMS-M-51</strain>
    </source>
</reference>
<dbReference type="OrthoDB" id="8909257at2"/>
<dbReference type="RefSeq" id="WP_140003806.1">
    <property type="nucleotide sequence ID" value="NZ_CP040946.1"/>
</dbReference>
<evidence type="ECO:0000256" key="1">
    <source>
        <dbReference type="SAM" id="MobiDB-lite"/>
    </source>
</evidence>
<proteinExistence type="predicted"/>
<name>A0A5B8CU89_9PROT</name>
<dbReference type="Proteomes" id="UP000311008">
    <property type="component" value="Chromosome"/>
</dbReference>
<gene>
    <name evidence="2" type="ORF">FIU01_08015</name>
</gene>
<feature type="region of interest" description="Disordered" evidence="1">
    <location>
        <begin position="46"/>
        <end position="73"/>
    </location>
</feature>